<name>C1N6P6_MICPC</name>
<dbReference type="KEGG" id="mpp:MICPUCDRAFT_53386"/>
<proteinExistence type="predicted"/>
<sequence>MSSPARARTPFSDADKRWLATHQHAKMLDPGVIVLGVAHRQGDEDDHPLTRHLNLPTVIECYPLRVAHDPSKAAKGSGFSAAKWDSKSGEAPVPWPNTFWLVDPTLVAKVRSILYLIHWSPYDPVGVVNADP</sequence>
<dbReference type="GeneID" id="9689211"/>
<reference evidence="1 2" key="1">
    <citation type="journal article" date="2009" name="Science">
        <title>Green evolution and dynamic adaptations revealed by genomes of the marine picoeukaryotes Micromonas.</title>
        <authorList>
            <person name="Worden A.Z."/>
            <person name="Lee J.H."/>
            <person name="Mock T."/>
            <person name="Rouze P."/>
            <person name="Simmons M.P."/>
            <person name="Aerts A.L."/>
            <person name="Allen A.E."/>
            <person name="Cuvelier M.L."/>
            <person name="Derelle E."/>
            <person name="Everett M.V."/>
            <person name="Foulon E."/>
            <person name="Grimwood J."/>
            <person name="Gundlach H."/>
            <person name="Henrissat B."/>
            <person name="Napoli C."/>
            <person name="McDonald S.M."/>
            <person name="Parker M.S."/>
            <person name="Rombauts S."/>
            <person name="Salamov A."/>
            <person name="Von Dassow P."/>
            <person name="Badger J.H."/>
            <person name="Coutinho P.M."/>
            <person name="Demir E."/>
            <person name="Dubchak I."/>
            <person name="Gentemann C."/>
            <person name="Eikrem W."/>
            <person name="Gready J.E."/>
            <person name="John U."/>
            <person name="Lanier W."/>
            <person name="Lindquist E.A."/>
            <person name="Lucas S."/>
            <person name="Mayer K.F."/>
            <person name="Moreau H."/>
            <person name="Not F."/>
            <person name="Otillar R."/>
            <person name="Panaud O."/>
            <person name="Pangilinan J."/>
            <person name="Paulsen I."/>
            <person name="Piegu B."/>
            <person name="Poliakov A."/>
            <person name="Robbens S."/>
            <person name="Schmutz J."/>
            <person name="Toulza E."/>
            <person name="Wyss T."/>
            <person name="Zelensky A."/>
            <person name="Zhou K."/>
            <person name="Armbrust E.V."/>
            <person name="Bhattacharya D."/>
            <person name="Goodenough U.W."/>
            <person name="Van de Peer Y."/>
            <person name="Grigoriev I.V."/>
        </authorList>
    </citation>
    <scope>NUCLEOTIDE SEQUENCE [LARGE SCALE GENOMIC DNA]</scope>
    <source>
        <strain evidence="1 2">CCMP1545</strain>
    </source>
</reference>
<organism evidence="2">
    <name type="scientific">Micromonas pusilla (strain CCMP1545)</name>
    <name type="common">Picoplanktonic green alga</name>
    <dbReference type="NCBI Taxonomy" id="564608"/>
    <lineage>
        <taxon>Eukaryota</taxon>
        <taxon>Viridiplantae</taxon>
        <taxon>Chlorophyta</taxon>
        <taxon>Mamiellophyceae</taxon>
        <taxon>Mamiellales</taxon>
        <taxon>Mamiellaceae</taxon>
        <taxon>Micromonas</taxon>
    </lineage>
</organism>
<accession>C1N6P6</accession>
<protein>
    <submittedName>
        <fullName evidence="1">Predicted protein</fullName>
    </submittedName>
</protein>
<dbReference type="AlphaFoldDB" id="C1N6P6"/>
<dbReference type="Proteomes" id="UP000001876">
    <property type="component" value="Unassembled WGS sequence"/>
</dbReference>
<evidence type="ECO:0000313" key="2">
    <source>
        <dbReference type="Proteomes" id="UP000001876"/>
    </source>
</evidence>
<keyword evidence="2" id="KW-1185">Reference proteome</keyword>
<gene>
    <name evidence="1" type="ORF">MICPUCDRAFT_53386</name>
</gene>
<dbReference type="RefSeq" id="XP_003063770.1">
    <property type="nucleotide sequence ID" value="XM_003063724.1"/>
</dbReference>
<evidence type="ECO:0000313" key="1">
    <source>
        <dbReference type="EMBL" id="EEH52143.1"/>
    </source>
</evidence>
<dbReference type="EMBL" id="GG663749">
    <property type="protein sequence ID" value="EEH52143.1"/>
    <property type="molecule type" value="Genomic_DNA"/>
</dbReference>